<keyword evidence="1" id="KW-0802">TPR repeat</keyword>
<comment type="caution">
    <text evidence="4">The sequence shown here is derived from an EMBL/GenBank/DDBJ whole genome shotgun (WGS) entry which is preliminary data.</text>
</comment>
<proteinExistence type="predicted"/>
<dbReference type="InterPro" id="IPR011990">
    <property type="entry name" value="TPR-like_helical_dom_sf"/>
</dbReference>
<evidence type="ECO:0000256" key="1">
    <source>
        <dbReference type="PROSITE-ProRule" id="PRU00339"/>
    </source>
</evidence>
<dbReference type="PROSITE" id="PS50005">
    <property type="entry name" value="TPR"/>
    <property type="match status" value="1"/>
</dbReference>
<name>A0A2N3IIP0_9BACT</name>
<evidence type="ECO:0000313" key="5">
    <source>
        <dbReference type="Proteomes" id="UP000233387"/>
    </source>
</evidence>
<dbReference type="SMART" id="SM00028">
    <property type="entry name" value="TPR"/>
    <property type="match status" value="3"/>
</dbReference>
<dbReference type="RefSeq" id="WP_165778068.1">
    <property type="nucleotide sequence ID" value="NZ_NKXO01000009.1"/>
</dbReference>
<dbReference type="EMBL" id="NKXO01000009">
    <property type="protein sequence ID" value="PKQ70202.1"/>
    <property type="molecule type" value="Genomic_DNA"/>
</dbReference>
<protein>
    <submittedName>
        <fullName evidence="4">CHAT domain</fullName>
    </submittedName>
</protein>
<reference evidence="4 5" key="1">
    <citation type="submission" date="2017-06" db="EMBL/GenBank/DDBJ databases">
        <title>Raineya orbicola gen. nov., sp. nov. a slightly thermophilic bacterium of the phylum Bacteroidetes and the description of Raineyaceae fam. nov.</title>
        <authorList>
            <person name="Albuquerque L."/>
            <person name="Polonia A.R.M."/>
            <person name="Barroso C."/>
            <person name="Froufe H.J.C."/>
            <person name="Lage O."/>
            <person name="Lobo-Da-Cunha A."/>
            <person name="Egas C."/>
            <person name="Da Costa M.S."/>
        </authorList>
    </citation>
    <scope>NUCLEOTIDE SEQUENCE [LARGE SCALE GENOMIC DNA]</scope>
    <source>
        <strain evidence="4 5">SPSPC-11</strain>
    </source>
</reference>
<sequence length="964" mass="111010">MRFLMIFFLLPCWLFAQQATRENWGSYKNEIETHFEKADYLKAIEPLLKAKQWFETQKLTESLEYAIVLIDLGECYYQTYDLNKSAKFYGDGILALSNNKSAPKNSGTLMELAYITSHLAHVLILKGDFVTAKGYLDGTYQKVSQVRAENLKKNVIIDTLFAVTSLYKTYGDLHFAQNDLAGAEKYYRKALNVASKETRHDLVRTNIYGSIILALADMYDLQGLPEKQIKELESLINYYEINVGEPAKKLKEYILALKKAGEFYAKQVISEKDSISKDNTKEKAANYLHQALTFQKEISEDNAIYADVLLALSRYLLYTEPSRTETAFKLAKSAYSLFYKNYTQPHVKHIESANLAGFIALHLKKYNEAEELFALALKAAPVLNDKYHIYLLHLHFNTGLAMMYQNKNSLAAIEFLSGSWIIEEQIRRNFAHLTEKEKEALYKTFNENILLYAYFVSENYSQIQPLSQLLFNLLLHTKGFLFNQNRVFVKSILQSKNENLKKKFQKWQALKAELAKKQQSTNLSERNYYQSGKSILEQDIEKLEKDIASQNAEFQKKVTDKNKQKRIDWTDVQSKLKEDEALVEIVRTYSFKNGFHQDSAIYLALIIKPNANQVELIKFSDGYEMENGSLNFYRNSIRFRKKDNESYNIYWKPIAEQLKGVKRLYFCPDGIYHQINPRTLFNPATNTYVADELEVRMISRSADLIEIRNRKAQEKKFAVYQMYLFGYLDYSNLPNLKIPNNTPKKSSTGKSFRKQRFFNPETSVILSLPGTKKEVENIASFAQKAGVKTQVFQELQANEENLKKLQNPDILHIATHGFFEEESEEMKNPLLRSGLILAGAELAIKKLIPDTYENGILTAQEVLSLDLETTELVALSACETGLGEIKNGEGVYGLQRAFLQAGTQSLIVSLWKVDDAATQEFMSSFYENWLVKKMPKTEAFTQAQQSLKQKYKEPYYWGAFVIVG</sequence>
<accession>A0A2N3IIP0</accession>
<dbReference type="SUPFAM" id="SSF48452">
    <property type="entry name" value="TPR-like"/>
    <property type="match status" value="2"/>
</dbReference>
<gene>
    <name evidence="4" type="ORF">Rain11_0723</name>
</gene>
<keyword evidence="2" id="KW-0175">Coiled coil</keyword>
<evidence type="ECO:0000256" key="2">
    <source>
        <dbReference type="SAM" id="Coils"/>
    </source>
</evidence>
<keyword evidence="5" id="KW-1185">Reference proteome</keyword>
<organism evidence="4 5">
    <name type="scientific">Raineya orbicola</name>
    <dbReference type="NCBI Taxonomy" id="2016530"/>
    <lineage>
        <taxon>Bacteria</taxon>
        <taxon>Pseudomonadati</taxon>
        <taxon>Bacteroidota</taxon>
        <taxon>Cytophagia</taxon>
        <taxon>Cytophagales</taxon>
        <taxon>Raineyaceae</taxon>
        <taxon>Raineya</taxon>
    </lineage>
</organism>
<dbReference type="InterPro" id="IPR019734">
    <property type="entry name" value="TPR_rpt"/>
</dbReference>
<evidence type="ECO:0000313" key="4">
    <source>
        <dbReference type="EMBL" id="PKQ70202.1"/>
    </source>
</evidence>
<evidence type="ECO:0000259" key="3">
    <source>
        <dbReference type="Pfam" id="PF12770"/>
    </source>
</evidence>
<feature type="domain" description="CHAT" evidence="3">
    <location>
        <begin position="647"/>
        <end position="964"/>
    </location>
</feature>
<feature type="repeat" description="TPR" evidence="1">
    <location>
        <begin position="164"/>
        <end position="197"/>
    </location>
</feature>
<dbReference type="PANTHER" id="PTHR10098">
    <property type="entry name" value="RAPSYN-RELATED"/>
    <property type="match status" value="1"/>
</dbReference>
<dbReference type="InterPro" id="IPR024983">
    <property type="entry name" value="CHAT_dom"/>
</dbReference>
<dbReference type="Pfam" id="PF12770">
    <property type="entry name" value="CHAT"/>
    <property type="match status" value="1"/>
</dbReference>
<feature type="coiled-coil region" evidence="2">
    <location>
        <begin position="490"/>
        <end position="560"/>
    </location>
</feature>
<dbReference type="Proteomes" id="UP000233387">
    <property type="component" value="Unassembled WGS sequence"/>
</dbReference>
<dbReference type="Gene3D" id="1.25.40.10">
    <property type="entry name" value="Tetratricopeptide repeat domain"/>
    <property type="match status" value="2"/>
</dbReference>
<dbReference type="AlphaFoldDB" id="A0A2N3IIP0"/>